<keyword evidence="1" id="KW-0472">Membrane</keyword>
<dbReference type="RefSeq" id="WP_377599321.1">
    <property type="nucleotide sequence ID" value="NZ_JBHUME010000002.1"/>
</dbReference>
<feature type="transmembrane region" description="Helical" evidence="1">
    <location>
        <begin position="206"/>
        <end position="233"/>
    </location>
</feature>
<proteinExistence type="predicted"/>
<accession>A0ABW5P7G7</accession>
<name>A0ABW5P7G7_9BACL</name>
<feature type="transmembrane region" description="Helical" evidence="1">
    <location>
        <begin position="28"/>
        <end position="49"/>
    </location>
</feature>
<dbReference type="Proteomes" id="UP001597541">
    <property type="component" value="Unassembled WGS sequence"/>
</dbReference>
<sequence length="248" mass="28052">MNDLQTHTLNSRPESLGVISLLRETLQFCVRHIGPLLFILFSVAIPWELLDYLFLNEGSDISKWGIKTAVSVILGMVVQSFTTAAVIAYMYRVLLQKSSITMVQAYWLSYPYGLWLFGYTLLVIAATGLGLLFLLVPGIFFLARFALYQCVIMFEGTEKNPLSRSNALVKGHTWGILASLVLLIMLAMALQWVFQQTMGIPLLELPLLWMFVYNLAAHVIFTISTVWTVLAYIRLRNMEHPQAEIVLA</sequence>
<comment type="caution">
    <text evidence="2">The sequence shown here is derived from an EMBL/GenBank/DDBJ whole genome shotgun (WGS) entry which is preliminary data.</text>
</comment>
<evidence type="ECO:0000256" key="1">
    <source>
        <dbReference type="SAM" id="Phobius"/>
    </source>
</evidence>
<organism evidence="2 3">
    <name type="scientific">Paenibacillus gansuensis</name>
    <dbReference type="NCBI Taxonomy" id="306542"/>
    <lineage>
        <taxon>Bacteria</taxon>
        <taxon>Bacillati</taxon>
        <taxon>Bacillota</taxon>
        <taxon>Bacilli</taxon>
        <taxon>Bacillales</taxon>
        <taxon>Paenibacillaceae</taxon>
        <taxon>Paenibacillus</taxon>
    </lineage>
</organism>
<feature type="transmembrane region" description="Helical" evidence="1">
    <location>
        <begin position="131"/>
        <end position="154"/>
    </location>
</feature>
<evidence type="ECO:0000313" key="2">
    <source>
        <dbReference type="EMBL" id="MFD2611049.1"/>
    </source>
</evidence>
<keyword evidence="3" id="KW-1185">Reference proteome</keyword>
<evidence type="ECO:0008006" key="4">
    <source>
        <dbReference type="Google" id="ProtNLM"/>
    </source>
</evidence>
<gene>
    <name evidence="2" type="ORF">ACFSUF_01270</name>
</gene>
<dbReference type="EMBL" id="JBHUME010000002">
    <property type="protein sequence ID" value="MFD2611049.1"/>
    <property type="molecule type" value="Genomic_DNA"/>
</dbReference>
<feature type="transmembrane region" description="Helical" evidence="1">
    <location>
        <begin position="103"/>
        <end position="125"/>
    </location>
</feature>
<evidence type="ECO:0000313" key="3">
    <source>
        <dbReference type="Proteomes" id="UP001597541"/>
    </source>
</evidence>
<protein>
    <recommendedName>
        <fullName evidence="4">Glycerophosphoryl diester phosphodiesterase membrane domain-containing protein</fullName>
    </recommendedName>
</protein>
<reference evidence="3" key="1">
    <citation type="journal article" date="2019" name="Int. J. Syst. Evol. Microbiol.">
        <title>The Global Catalogue of Microorganisms (GCM) 10K type strain sequencing project: providing services to taxonomists for standard genome sequencing and annotation.</title>
        <authorList>
            <consortium name="The Broad Institute Genomics Platform"/>
            <consortium name="The Broad Institute Genome Sequencing Center for Infectious Disease"/>
            <person name="Wu L."/>
            <person name="Ma J."/>
        </authorList>
    </citation>
    <scope>NUCLEOTIDE SEQUENCE [LARGE SCALE GENOMIC DNA]</scope>
    <source>
        <strain evidence="3">KCTC 3950</strain>
    </source>
</reference>
<feature type="transmembrane region" description="Helical" evidence="1">
    <location>
        <begin position="174"/>
        <end position="194"/>
    </location>
</feature>
<keyword evidence="1" id="KW-1133">Transmembrane helix</keyword>
<feature type="transmembrane region" description="Helical" evidence="1">
    <location>
        <begin position="69"/>
        <end position="91"/>
    </location>
</feature>
<keyword evidence="1" id="KW-0812">Transmembrane</keyword>